<dbReference type="Gene3D" id="2.170.150.20">
    <property type="entry name" value="Peptide methionine sulfoxide reductase"/>
    <property type="match status" value="1"/>
</dbReference>
<evidence type="ECO:0000256" key="4">
    <source>
        <dbReference type="ARBA" id="ARBA00022723"/>
    </source>
</evidence>
<gene>
    <name evidence="9" type="primary">msrB</name>
    <name evidence="11" type="ORF">BW247_14925</name>
</gene>
<feature type="binding site" evidence="9">
    <location>
        <position position="47"/>
    </location>
    <ligand>
        <name>Zn(2+)</name>
        <dbReference type="ChEBI" id="CHEBI:29105"/>
    </ligand>
</feature>
<protein>
    <recommendedName>
        <fullName evidence="3 9">Peptide methionine sulfoxide reductase MsrB</fullName>
        <ecNumber evidence="2 9">1.8.4.12</ecNumber>
    </recommendedName>
    <alternativeName>
        <fullName evidence="8 9">Peptide-methionine (R)-S-oxide reductase</fullName>
    </alternativeName>
</protein>
<dbReference type="HAMAP" id="MF_01400">
    <property type="entry name" value="MsrB"/>
    <property type="match status" value="1"/>
</dbReference>
<comment type="catalytic activity">
    <reaction evidence="7 9">
        <text>L-methionyl-[protein] + [thioredoxin]-disulfide + H2O = L-methionyl-(R)-S-oxide-[protein] + [thioredoxin]-dithiol</text>
        <dbReference type="Rhea" id="RHEA:24164"/>
        <dbReference type="Rhea" id="RHEA-COMP:10698"/>
        <dbReference type="Rhea" id="RHEA-COMP:10700"/>
        <dbReference type="Rhea" id="RHEA-COMP:12313"/>
        <dbReference type="Rhea" id="RHEA-COMP:12314"/>
        <dbReference type="ChEBI" id="CHEBI:15377"/>
        <dbReference type="ChEBI" id="CHEBI:16044"/>
        <dbReference type="ChEBI" id="CHEBI:29950"/>
        <dbReference type="ChEBI" id="CHEBI:45764"/>
        <dbReference type="ChEBI" id="CHEBI:50058"/>
        <dbReference type="EC" id="1.8.4.12"/>
    </reaction>
</comment>
<dbReference type="PROSITE" id="PS51790">
    <property type="entry name" value="MSRB"/>
    <property type="match status" value="1"/>
</dbReference>
<evidence type="ECO:0000256" key="1">
    <source>
        <dbReference type="ARBA" id="ARBA00007174"/>
    </source>
</evidence>
<dbReference type="EMBL" id="CP019434">
    <property type="protein sequence ID" value="APZ44220.1"/>
    <property type="molecule type" value="Genomic_DNA"/>
</dbReference>
<dbReference type="GO" id="GO:0005737">
    <property type="term" value="C:cytoplasm"/>
    <property type="evidence" value="ECO:0007669"/>
    <property type="project" value="TreeGrafter"/>
</dbReference>
<dbReference type="InterPro" id="IPR028427">
    <property type="entry name" value="Met_Sox_Rdtase_MsrB"/>
</dbReference>
<keyword evidence="5 9" id="KW-0862">Zinc</keyword>
<dbReference type="NCBIfam" id="TIGR00357">
    <property type="entry name" value="peptide-methionine (R)-S-oxide reductase MsrB"/>
    <property type="match status" value="1"/>
</dbReference>
<accession>A0A1P8UK62</accession>
<dbReference type="AlphaFoldDB" id="A0A1P8UK62"/>
<evidence type="ECO:0000256" key="9">
    <source>
        <dbReference type="HAMAP-Rule" id="MF_01400"/>
    </source>
</evidence>
<dbReference type="GO" id="GO:0033743">
    <property type="term" value="F:peptide-methionine (R)-S-oxide reductase activity"/>
    <property type="evidence" value="ECO:0007669"/>
    <property type="project" value="UniProtKB-UniRule"/>
</dbReference>
<feature type="domain" description="MsrB" evidence="10">
    <location>
        <begin position="5"/>
        <end position="127"/>
    </location>
</feature>
<proteinExistence type="inferred from homology"/>
<feature type="binding site" evidence="9">
    <location>
        <position position="44"/>
    </location>
    <ligand>
        <name>Zn(2+)</name>
        <dbReference type="ChEBI" id="CHEBI:29105"/>
    </ligand>
</feature>
<evidence type="ECO:0000259" key="10">
    <source>
        <dbReference type="PROSITE" id="PS51790"/>
    </source>
</evidence>
<comment type="similarity">
    <text evidence="1 9">Belongs to the MsrB Met sulfoxide reductase family.</text>
</comment>
<evidence type="ECO:0000256" key="2">
    <source>
        <dbReference type="ARBA" id="ARBA00012499"/>
    </source>
</evidence>
<evidence type="ECO:0000256" key="8">
    <source>
        <dbReference type="ARBA" id="ARBA00075819"/>
    </source>
</evidence>
<organism evidence="11 12">
    <name type="scientific">Acidihalobacter ferrooxydans</name>
    <dbReference type="NCBI Taxonomy" id="1765967"/>
    <lineage>
        <taxon>Bacteria</taxon>
        <taxon>Pseudomonadati</taxon>
        <taxon>Pseudomonadota</taxon>
        <taxon>Gammaproteobacteria</taxon>
        <taxon>Chromatiales</taxon>
        <taxon>Ectothiorhodospiraceae</taxon>
        <taxon>Acidihalobacter</taxon>
    </lineage>
</organism>
<dbReference type="Pfam" id="PF01641">
    <property type="entry name" value="SelR"/>
    <property type="match status" value="1"/>
</dbReference>
<keyword evidence="12" id="KW-1185">Reference proteome</keyword>
<dbReference type="GO" id="GO:0008270">
    <property type="term" value="F:zinc ion binding"/>
    <property type="evidence" value="ECO:0007669"/>
    <property type="project" value="UniProtKB-UniRule"/>
</dbReference>
<feature type="active site" description="Nucleophile" evidence="9">
    <location>
        <position position="116"/>
    </location>
</feature>
<dbReference type="KEGG" id="afy:BW247_14925"/>
<dbReference type="SUPFAM" id="SSF51316">
    <property type="entry name" value="Mss4-like"/>
    <property type="match status" value="1"/>
</dbReference>
<dbReference type="RefSeq" id="WP_076837843.1">
    <property type="nucleotide sequence ID" value="NZ_CP019434.1"/>
</dbReference>
<dbReference type="GO" id="GO:0030091">
    <property type="term" value="P:protein repair"/>
    <property type="evidence" value="ECO:0007669"/>
    <property type="project" value="InterPro"/>
</dbReference>
<dbReference type="Proteomes" id="UP000243807">
    <property type="component" value="Chromosome"/>
</dbReference>
<dbReference type="EC" id="1.8.4.12" evidence="2 9"/>
<evidence type="ECO:0000256" key="6">
    <source>
        <dbReference type="ARBA" id="ARBA00023002"/>
    </source>
</evidence>
<feature type="binding site" evidence="9">
    <location>
        <position position="96"/>
    </location>
    <ligand>
        <name>Zn(2+)</name>
        <dbReference type="ChEBI" id="CHEBI:29105"/>
    </ligand>
</feature>
<dbReference type="GO" id="GO:0006979">
    <property type="term" value="P:response to oxidative stress"/>
    <property type="evidence" value="ECO:0007669"/>
    <property type="project" value="InterPro"/>
</dbReference>
<dbReference type="InterPro" id="IPR011057">
    <property type="entry name" value="Mss4-like_sf"/>
</dbReference>
<dbReference type="STRING" id="1765967.BW247_14925"/>
<evidence type="ECO:0000313" key="11">
    <source>
        <dbReference type="EMBL" id="APZ44220.1"/>
    </source>
</evidence>
<evidence type="ECO:0000256" key="3">
    <source>
        <dbReference type="ARBA" id="ARBA00021130"/>
    </source>
</evidence>
<dbReference type="PANTHER" id="PTHR10173:SF52">
    <property type="entry name" value="METHIONINE-R-SULFOXIDE REDUCTASE B1"/>
    <property type="match status" value="1"/>
</dbReference>
<keyword evidence="6 9" id="KW-0560">Oxidoreductase</keyword>
<reference evidence="11 12" key="1">
    <citation type="submission" date="2017-01" db="EMBL/GenBank/DDBJ databases">
        <title>Draft sequence of Acidihalobacter ferrooxidans strain DSM 14175 (strain V8).</title>
        <authorList>
            <person name="Khaleque H.N."/>
            <person name="Ramsay J.P."/>
            <person name="Murphy R.J.T."/>
            <person name="Kaksonen A.H."/>
            <person name="Boxall N.J."/>
            <person name="Watkin E.L.J."/>
        </authorList>
    </citation>
    <scope>NUCLEOTIDE SEQUENCE [LARGE SCALE GENOMIC DNA]</scope>
    <source>
        <strain evidence="11 12">V8</strain>
    </source>
</reference>
<dbReference type="PANTHER" id="PTHR10173">
    <property type="entry name" value="METHIONINE SULFOXIDE REDUCTASE"/>
    <property type="match status" value="1"/>
</dbReference>
<evidence type="ECO:0000313" key="12">
    <source>
        <dbReference type="Proteomes" id="UP000243807"/>
    </source>
</evidence>
<dbReference type="FunFam" id="2.170.150.20:FF:000001">
    <property type="entry name" value="Peptide methionine sulfoxide reductase MsrB"/>
    <property type="match status" value="1"/>
</dbReference>
<feature type="binding site" evidence="9">
    <location>
        <position position="93"/>
    </location>
    <ligand>
        <name>Zn(2+)</name>
        <dbReference type="ChEBI" id="CHEBI:29105"/>
    </ligand>
</feature>
<evidence type="ECO:0000256" key="7">
    <source>
        <dbReference type="ARBA" id="ARBA00048488"/>
    </source>
</evidence>
<dbReference type="OrthoDB" id="9785497at2"/>
<evidence type="ECO:0000256" key="5">
    <source>
        <dbReference type="ARBA" id="ARBA00022833"/>
    </source>
</evidence>
<sequence>MSEDKTRWREQLDAEQYHVTREGGTERAFSGCFWDHHEAGTYACVCCGAPLFRSTEKYDSGSGWPSYWQPVAPDAVRELTDHTHGMVRTEVRCAGCDAHLGHKFPDGPPPTGQRYCINSAALKFTPQTG</sequence>
<comment type="cofactor">
    <cofactor evidence="9">
        <name>Zn(2+)</name>
        <dbReference type="ChEBI" id="CHEBI:29105"/>
    </cofactor>
    <text evidence="9">Binds 1 zinc ion per subunit. The zinc ion is important for the structural integrity of the protein.</text>
</comment>
<dbReference type="InterPro" id="IPR002579">
    <property type="entry name" value="Met_Sox_Rdtase_MsrB_dom"/>
</dbReference>
<name>A0A1P8UK62_9GAMM</name>
<keyword evidence="4 9" id="KW-0479">Metal-binding</keyword>